<dbReference type="InterPro" id="IPR019587">
    <property type="entry name" value="Polyketide_cyclase/dehydratase"/>
</dbReference>
<dbReference type="RefSeq" id="WP_141847647.1">
    <property type="nucleotide sequence ID" value="NZ_BAAAPR010000002.1"/>
</dbReference>
<gene>
    <name evidence="1" type="ORF">FB458_1227</name>
</gene>
<dbReference type="AlphaFoldDB" id="A0A542DYG9"/>
<dbReference type="InterPro" id="IPR023393">
    <property type="entry name" value="START-like_dom_sf"/>
</dbReference>
<accession>A0A542DYG9</accession>
<dbReference type="SUPFAM" id="SSF55961">
    <property type="entry name" value="Bet v1-like"/>
    <property type="match status" value="1"/>
</dbReference>
<proteinExistence type="predicted"/>
<dbReference type="Pfam" id="PF10604">
    <property type="entry name" value="Polyketide_cyc2"/>
    <property type="match status" value="1"/>
</dbReference>
<reference evidence="1 2" key="1">
    <citation type="submission" date="2019-06" db="EMBL/GenBank/DDBJ databases">
        <title>Sequencing the genomes of 1000 actinobacteria strains.</title>
        <authorList>
            <person name="Klenk H.-P."/>
        </authorList>
    </citation>
    <scope>NUCLEOTIDE SEQUENCE [LARGE SCALE GENOMIC DNA]</scope>
    <source>
        <strain evidence="1 2">DSM 18607</strain>
    </source>
</reference>
<sequence>MRRTIEVAGPAPVGEVWERYAVVSAWRTWSPPIRHVDATAPRIAPGVTGLVRGPAGVLVTFRVDEVDEERRTWAWEVRSGPVAARLEHGVRVAEGDAGSVTTLTVDGPAAVALVYPEVARIALHRLVAA</sequence>
<keyword evidence="2" id="KW-1185">Reference proteome</keyword>
<name>A0A542DYG9_9MICO</name>
<evidence type="ECO:0000313" key="1">
    <source>
        <dbReference type="EMBL" id="TQJ08143.1"/>
    </source>
</evidence>
<protein>
    <submittedName>
        <fullName evidence="1">Polyketide cyclase/dehydrase/lipid transport protein</fullName>
    </submittedName>
</protein>
<dbReference type="EMBL" id="VFMN01000001">
    <property type="protein sequence ID" value="TQJ08143.1"/>
    <property type="molecule type" value="Genomic_DNA"/>
</dbReference>
<evidence type="ECO:0000313" key="2">
    <source>
        <dbReference type="Proteomes" id="UP000317893"/>
    </source>
</evidence>
<comment type="caution">
    <text evidence="1">The sequence shown here is derived from an EMBL/GenBank/DDBJ whole genome shotgun (WGS) entry which is preliminary data.</text>
</comment>
<dbReference type="Gene3D" id="3.30.530.20">
    <property type="match status" value="1"/>
</dbReference>
<dbReference type="Proteomes" id="UP000317893">
    <property type="component" value="Unassembled WGS sequence"/>
</dbReference>
<dbReference type="OrthoDB" id="191189at2"/>
<organism evidence="1 2">
    <name type="scientific">Lapillicoccus jejuensis</name>
    <dbReference type="NCBI Taxonomy" id="402171"/>
    <lineage>
        <taxon>Bacteria</taxon>
        <taxon>Bacillati</taxon>
        <taxon>Actinomycetota</taxon>
        <taxon>Actinomycetes</taxon>
        <taxon>Micrococcales</taxon>
        <taxon>Intrasporangiaceae</taxon>
        <taxon>Lapillicoccus</taxon>
    </lineage>
</organism>